<evidence type="ECO:0000313" key="1">
    <source>
        <dbReference type="EMBL" id="KAK4434097.1"/>
    </source>
</evidence>
<evidence type="ECO:0000313" key="2">
    <source>
        <dbReference type="Proteomes" id="UP001293254"/>
    </source>
</evidence>
<protein>
    <recommendedName>
        <fullName evidence="3">DUF4283 domain-containing protein</fullName>
    </recommendedName>
</protein>
<organism evidence="1 2">
    <name type="scientific">Sesamum alatum</name>
    <dbReference type="NCBI Taxonomy" id="300844"/>
    <lineage>
        <taxon>Eukaryota</taxon>
        <taxon>Viridiplantae</taxon>
        <taxon>Streptophyta</taxon>
        <taxon>Embryophyta</taxon>
        <taxon>Tracheophyta</taxon>
        <taxon>Spermatophyta</taxon>
        <taxon>Magnoliopsida</taxon>
        <taxon>eudicotyledons</taxon>
        <taxon>Gunneridae</taxon>
        <taxon>Pentapetalae</taxon>
        <taxon>asterids</taxon>
        <taxon>lamiids</taxon>
        <taxon>Lamiales</taxon>
        <taxon>Pedaliaceae</taxon>
        <taxon>Sesamum</taxon>
    </lineage>
</organism>
<comment type="caution">
    <text evidence="1">The sequence shown here is derived from an EMBL/GenBank/DDBJ whole genome shotgun (WGS) entry which is preliminary data.</text>
</comment>
<dbReference type="AlphaFoldDB" id="A0AAE1YQ21"/>
<dbReference type="EMBL" id="JACGWO010000002">
    <property type="protein sequence ID" value="KAK4434097.1"/>
    <property type="molecule type" value="Genomic_DNA"/>
</dbReference>
<dbReference type="Proteomes" id="UP001293254">
    <property type="component" value="Unassembled WGS sequence"/>
</dbReference>
<keyword evidence="2" id="KW-1185">Reference proteome</keyword>
<reference evidence="1" key="1">
    <citation type="submission" date="2020-06" db="EMBL/GenBank/DDBJ databases">
        <authorList>
            <person name="Li T."/>
            <person name="Hu X."/>
            <person name="Zhang T."/>
            <person name="Song X."/>
            <person name="Zhang H."/>
            <person name="Dai N."/>
            <person name="Sheng W."/>
            <person name="Hou X."/>
            <person name="Wei L."/>
        </authorList>
    </citation>
    <scope>NUCLEOTIDE SEQUENCE</scope>
    <source>
        <strain evidence="1">3651</strain>
        <tissue evidence="1">Leaf</tissue>
    </source>
</reference>
<name>A0AAE1YQ21_9LAMI</name>
<accession>A0AAE1YQ21</accession>
<evidence type="ECO:0008006" key="3">
    <source>
        <dbReference type="Google" id="ProtNLM"/>
    </source>
</evidence>
<reference evidence="1" key="2">
    <citation type="journal article" date="2024" name="Plant">
        <title>Genomic evolution and insights into agronomic trait innovations of Sesamum species.</title>
        <authorList>
            <person name="Miao H."/>
            <person name="Wang L."/>
            <person name="Qu L."/>
            <person name="Liu H."/>
            <person name="Sun Y."/>
            <person name="Le M."/>
            <person name="Wang Q."/>
            <person name="Wei S."/>
            <person name="Zheng Y."/>
            <person name="Lin W."/>
            <person name="Duan Y."/>
            <person name="Cao H."/>
            <person name="Xiong S."/>
            <person name="Wang X."/>
            <person name="Wei L."/>
            <person name="Li C."/>
            <person name="Ma Q."/>
            <person name="Ju M."/>
            <person name="Zhao R."/>
            <person name="Li G."/>
            <person name="Mu C."/>
            <person name="Tian Q."/>
            <person name="Mei H."/>
            <person name="Zhang T."/>
            <person name="Gao T."/>
            <person name="Zhang H."/>
        </authorList>
    </citation>
    <scope>NUCLEOTIDE SEQUENCE</scope>
    <source>
        <strain evidence="1">3651</strain>
    </source>
</reference>
<sequence>MDDEINIINHALSFTVEEEQGLVIPHELWPGGSDDHSLMLVGGILMHHGINFDAPCFTFMRAANPGKGMEFTCISPKRFLMHFRHHVDKCRILESGPWDFDNHLILLGEIGLGDDPLTIFIFL</sequence>
<proteinExistence type="predicted"/>
<gene>
    <name evidence="1" type="ORF">Salat_0572400</name>
</gene>